<dbReference type="PANTHER" id="PTHR43537:SF24">
    <property type="entry name" value="GLUCONATE OPERON TRANSCRIPTIONAL REPRESSOR"/>
    <property type="match status" value="1"/>
</dbReference>
<keyword evidence="2" id="KW-0238">DNA-binding</keyword>
<evidence type="ECO:0000256" key="3">
    <source>
        <dbReference type="ARBA" id="ARBA00023163"/>
    </source>
</evidence>
<dbReference type="SMART" id="SM00345">
    <property type="entry name" value="HTH_GNTR"/>
    <property type="match status" value="1"/>
</dbReference>
<dbReference type="InterPro" id="IPR036390">
    <property type="entry name" value="WH_DNA-bd_sf"/>
</dbReference>
<evidence type="ECO:0000313" key="6">
    <source>
        <dbReference type="Proteomes" id="UP000009173"/>
    </source>
</evidence>
<keyword evidence="3" id="KW-0804">Transcription</keyword>
<dbReference type="Gene3D" id="1.20.120.530">
    <property type="entry name" value="GntR ligand-binding domain-like"/>
    <property type="match status" value="1"/>
</dbReference>
<dbReference type="Proteomes" id="UP000009173">
    <property type="component" value="Chromosome"/>
</dbReference>
<dbReference type="RefSeq" id="WP_011791721.1">
    <property type="nucleotide sequence ID" value="NC_008751.1"/>
</dbReference>
<reference evidence="6" key="1">
    <citation type="journal article" date="2009" name="Environ. Microbiol.">
        <title>Contribution of mobile genetic elements to Desulfovibrio vulgaris genome plasticity.</title>
        <authorList>
            <person name="Walker C.B."/>
            <person name="Stolyar S."/>
            <person name="Chivian D."/>
            <person name="Pinel N."/>
            <person name="Gabster J.A."/>
            <person name="Dehal P.S."/>
            <person name="He Z."/>
            <person name="Yang Z.K."/>
            <person name="Yen H.C."/>
            <person name="Zhou J."/>
            <person name="Wall J.D."/>
            <person name="Hazen T.C."/>
            <person name="Arkin A.P."/>
            <person name="Stahl D.A."/>
        </authorList>
    </citation>
    <scope>NUCLEOTIDE SEQUENCE [LARGE SCALE GENOMIC DNA]</scope>
    <source>
        <strain evidence="6">DP4</strain>
    </source>
</reference>
<dbReference type="CDD" id="cd07377">
    <property type="entry name" value="WHTH_GntR"/>
    <property type="match status" value="1"/>
</dbReference>
<evidence type="ECO:0000259" key="4">
    <source>
        <dbReference type="PROSITE" id="PS50949"/>
    </source>
</evidence>
<proteinExistence type="predicted"/>
<dbReference type="SUPFAM" id="SSF48008">
    <property type="entry name" value="GntR ligand-binding domain-like"/>
    <property type="match status" value="1"/>
</dbReference>
<dbReference type="EMBL" id="CP000527">
    <property type="protein sequence ID" value="ABM27629.1"/>
    <property type="molecule type" value="Genomic_DNA"/>
</dbReference>
<name>A0A0H3A6G9_NITV4</name>
<dbReference type="Pfam" id="PF00392">
    <property type="entry name" value="GntR"/>
    <property type="match status" value="1"/>
</dbReference>
<dbReference type="InterPro" id="IPR000524">
    <property type="entry name" value="Tscrpt_reg_HTH_GntR"/>
</dbReference>
<evidence type="ECO:0000313" key="5">
    <source>
        <dbReference type="EMBL" id="ABM27629.1"/>
    </source>
</evidence>
<dbReference type="GO" id="GO:0003677">
    <property type="term" value="F:DNA binding"/>
    <property type="evidence" value="ECO:0007669"/>
    <property type="project" value="UniProtKB-KW"/>
</dbReference>
<dbReference type="Pfam" id="PF07729">
    <property type="entry name" value="FCD"/>
    <property type="match status" value="1"/>
</dbReference>
<dbReference type="GO" id="GO:0003700">
    <property type="term" value="F:DNA-binding transcription factor activity"/>
    <property type="evidence" value="ECO:0007669"/>
    <property type="project" value="InterPro"/>
</dbReference>
<dbReference type="SMART" id="SM00895">
    <property type="entry name" value="FCD"/>
    <property type="match status" value="1"/>
</dbReference>
<organism evidence="5 6">
    <name type="scientific">Nitratidesulfovibrio vulgaris (strain DP4)</name>
    <name type="common">Desulfovibrio vulgaris</name>
    <dbReference type="NCBI Taxonomy" id="391774"/>
    <lineage>
        <taxon>Bacteria</taxon>
        <taxon>Pseudomonadati</taxon>
        <taxon>Thermodesulfobacteriota</taxon>
        <taxon>Desulfovibrionia</taxon>
        <taxon>Desulfovibrionales</taxon>
        <taxon>Desulfovibrionaceae</taxon>
        <taxon>Nitratidesulfovibrio</taxon>
    </lineage>
</organism>
<dbReference type="PRINTS" id="PR00035">
    <property type="entry name" value="HTHGNTR"/>
</dbReference>
<dbReference type="Gene3D" id="1.10.10.10">
    <property type="entry name" value="Winged helix-like DNA-binding domain superfamily/Winged helix DNA-binding domain"/>
    <property type="match status" value="1"/>
</dbReference>
<evidence type="ECO:0000256" key="1">
    <source>
        <dbReference type="ARBA" id="ARBA00023015"/>
    </source>
</evidence>
<protein>
    <submittedName>
        <fullName evidence="5">Transcriptional regulator, GntR family</fullName>
    </submittedName>
</protein>
<evidence type="ECO:0000256" key="2">
    <source>
        <dbReference type="ARBA" id="ARBA00023125"/>
    </source>
</evidence>
<dbReference type="KEGG" id="dvl:Dvul_0606"/>
<dbReference type="HOGENOM" id="CLU_017584_5_2_7"/>
<dbReference type="SUPFAM" id="SSF46785">
    <property type="entry name" value="Winged helix' DNA-binding domain"/>
    <property type="match status" value="1"/>
</dbReference>
<dbReference type="InterPro" id="IPR008920">
    <property type="entry name" value="TF_FadR/GntR_C"/>
</dbReference>
<dbReference type="InterPro" id="IPR036388">
    <property type="entry name" value="WH-like_DNA-bd_sf"/>
</dbReference>
<keyword evidence="1" id="KW-0805">Transcription regulation</keyword>
<sequence length="223" mass="25150">MQGITKQTYSHQITEYIKERILAGEFAPGDKVNEVLLASRLSISRAPIREALQLLVQEGLIVSTPQRGKSIATLTSKEIRNSYFTGGVLEGAAAASTIHMFTDDDFARLKAVVDSMADCVARDGDMDELATLDTAFHDVIFSRTDNQLLVELSRRACQGISKFLLFRYWRTAFTPEEVLRRHKVVLEAMLTRDPVFIESAIRNHYVDSGRRMARWGTDMMPHP</sequence>
<dbReference type="PANTHER" id="PTHR43537">
    <property type="entry name" value="TRANSCRIPTIONAL REGULATOR, GNTR FAMILY"/>
    <property type="match status" value="1"/>
</dbReference>
<feature type="domain" description="HTH gntR-type" evidence="4">
    <location>
        <begin position="7"/>
        <end position="74"/>
    </location>
</feature>
<gene>
    <name evidence="5" type="ordered locus">Dvul_0606</name>
</gene>
<accession>A0A0H3A6G9</accession>
<dbReference type="PROSITE" id="PS50949">
    <property type="entry name" value="HTH_GNTR"/>
    <property type="match status" value="1"/>
</dbReference>
<dbReference type="InterPro" id="IPR011711">
    <property type="entry name" value="GntR_C"/>
</dbReference>
<dbReference type="AlphaFoldDB" id="A0A0H3A6G9"/>